<reference evidence="1 2" key="1">
    <citation type="submission" date="2016-07" db="EMBL/GenBank/DDBJ databases">
        <title>Caryophanon tenue genome sequencing.</title>
        <authorList>
            <person name="Verma A."/>
            <person name="Pal Y."/>
            <person name="Krishnamurthi S."/>
        </authorList>
    </citation>
    <scope>NUCLEOTIDE SEQUENCE [LARGE SCALE GENOMIC DNA]</scope>
    <source>
        <strain evidence="1 2">DSM 14152</strain>
    </source>
</reference>
<dbReference type="OrthoDB" id="2418090at2"/>
<evidence type="ECO:0000313" key="1">
    <source>
        <dbReference type="EMBL" id="OCS85634.1"/>
    </source>
</evidence>
<dbReference type="RefSeq" id="WP_066544824.1">
    <property type="nucleotide sequence ID" value="NZ_MASJ01000012.1"/>
</dbReference>
<dbReference type="InterPro" id="IPR038292">
    <property type="entry name" value="YmfJ/YflH_sf"/>
</dbReference>
<name>A0A1C0YES8_9BACL</name>
<dbReference type="Gene3D" id="1.10.760.20">
    <property type="entry name" value="Protein of unknown function DUF3243"/>
    <property type="match status" value="1"/>
</dbReference>
<dbReference type="EMBL" id="MASJ01000012">
    <property type="protein sequence ID" value="OCS85634.1"/>
    <property type="molecule type" value="Genomic_DNA"/>
</dbReference>
<dbReference type="STRING" id="33978.A6M13_02950"/>
<evidence type="ECO:0000313" key="2">
    <source>
        <dbReference type="Proteomes" id="UP000093199"/>
    </source>
</evidence>
<keyword evidence="2" id="KW-1185">Reference proteome</keyword>
<dbReference type="Proteomes" id="UP000093199">
    <property type="component" value="Unassembled WGS sequence"/>
</dbReference>
<organism evidence="1 2">
    <name type="scientific">Caryophanon tenue</name>
    <dbReference type="NCBI Taxonomy" id="33978"/>
    <lineage>
        <taxon>Bacteria</taxon>
        <taxon>Bacillati</taxon>
        <taxon>Bacillota</taxon>
        <taxon>Bacilli</taxon>
        <taxon>Bacillales</taxon>
        <taxon>Caryophanaceae</taxon>
        <taxon>Caryophanon</taxon>
    </lineage>
</organism>
<proteinExistence type="predicted"/>
<dbReference type="AlphaFoldDB" id="A0A1C0YES8"/>
<dbReference type="Pfam" id="PF11588">
    <property type="entry name" value="DUF3243"/>
    <property type="match status" value="1"/>
</dbReference>
<comment type="caution">
    <text evidence="1">The sequence shown here is derived from an EMBL/GenBank/DDBJ whole genome shotgun (WGS) entry which is preliminary data.</text>
</comment>
<accession>A0A1C0YES8</accession>
<evidence type="ECO:0008006" key="3">
    <source>
        <dbReference type="Google" id="ProtNLM"/>
    </source>
</evidence>
<protein>
    <recommendedName>
        <fullName evidence="3">DUF3243 domain-containing protein</fullName>
    </recommendedName>
</protein>
<sequence>MSEEMNQVNQKIQDLTPEEKDAILENFNEFKSYLNDQLEKGKKLGLSDEFLAKGAKFVADHLAKNEEPRNREQKLLQEMWKVADEDAKKHIAYVLVKMVQSE</sequence>
<dbReference type="InterPro" id="IPR021637">
    <property type="entry name" value="DUF3243"/>
</dbReference>
<gene>
    <name evidence="1" type="ORF">A6M13_02950</name>
</gene>